<gene>
    <name evidence="1" type="ORF">PS833_03845</name>
</gene>
<dbReference type="EMBL" id="CABVHU010000010">
    <property type="protein sequence ID" value="VVO16434.1"/>
    <property type="molecule type" value="Genomic_DNA"/>
</dbReference>
<dbReference type="SUPFAM" id="SSF55068">
    <property type="entry name" value="Peptide methionine sulfoxide reductase"/>
    <property type="match status" value="1"/>
</dbReference>
<protein>
    <submittedName>
        <fullName evidence="1">Uncharacterized protein</fullName>
    </submittedName>
</protein>
<dbReference type="GO" id="GO:0008113">
    <property type="term" value="F:peptide-methionine (S)-S-oxide reductase activity"/>
    <property type="evidence" value="ECO:0007669"/>
    <property type="project" value="InterPro"/>
</dbReference>
<evidence type="ECO:0000313" key="2">
    <source>
        <dbReference type="Proteomes" id="UP000409037"/>
    </source>
</evidence>
<dbReference type="Gene3D" id="3.30.1060.10">
    <property type="entry name" value="Peptide methionine sulphoxide reductase MsrA"/>
    <property type="match status" value="1"/>
</dbReference>
<dbReference type="AlphaFoldDB" id="A0A5E7E0A8"/>
<accession>A0A5E7E0A8</accession>
<reference evidence="1 2" key="1">
    <citation type="submission" date="2019-09" db="EMBL/GenBank/DDBJ databases">
        <authorList>
            <person name="Chandra G."/>
            <person name="Truman W A."/>
        </authorList>
    </citation>
    <scope>NUCLEOTIDE SEQUENCE [LARGE SCALE GENOMIC DNA]</scope>
    <source>
        <strain evidence="1">PS833</strain>
    </source>
</reference>
<name>A0A5E7E0A8_PSEFL</name>
<dbReference type="InterPro" id="IPR036509">
    <property type="entry name" value="Met_Sox_Rdtase_MsrA_sf"/>
</dbReference>
<proteinExistence type="predicted"/>
<organism evidence="1 2">
    <name type="scientific">Pseudomonas fluorescens</name>
    <dbReference type="NCBI Taxonomy" id="294"/>
    <lineage>
        <taxon>Bacteria</taxon>
        <taxon>Pseudomonadati</taxon>
        <taxon>Pseudomonadota</taxon>
        <taxon>Gammaproteobacteria</taxon>
        <taxon>Pseudomonadales</taxon>
        <taxon>Pseudomonadaceae</taxon>
        <taxon>Pseudomonas</taxon>
    </lineage>
</organism>
<sequence>MSDLQQHKPVATVIVPLGAFQLAEEGQQRYLEKHGASSCSL</sequence>
<dbReference type="Proteomes" id="UP000409037">
    <property type="component" value="Unassembled WGS sequence"/>
</dbReference>
<evidence type="ECO:0000313" key="1">
    <source>
        <dbReference type="EMBL" id="VVO16434.1"/>
    </source>
</evidence>